<dbReference type="EMBL" id="QKZI01000005">
    <property type="protein sequence ID" value="PZX03986.1"/>
    <property type="molecule type" value="Genomic_DNA"/>
</dbReference>
<evidence type="ECO:0000313" key="1">
    <source>
        <dbReference type="EMBL" id="PZX03986.1"/>
    </source>
</evidence>
<proteinExistence type="predicted"/>
<comment type="caution">
    <text evidence="1">The sequence shown here is derived from an EMBL/GenBank/DDBJ whole genome shotgun (WGS) entry which is preliminary data.</text>
</comment>
<sequence>MEKLTRKEQTLLSYYIYNFLEESEDARMELEQALNASEEFATINEELKGKGMVNVTKEDGKQRITNEGILHIDNILHIQSDAVERNKLAYIKNSLLINELELSEDSLKVYIHKQVGIE</sequence>
<organism evidence="1 2">
    <name type="scientific">Psychrobacillus insolitus</name>
    <dbReference type="NCBI Taxonomy" id="1461"/>
    <lineage>
        <taxon>Bacteria</taxon>
        <taxon>Bacillati</taxon>
        <taxon>Bacillota</taxon>
        <taxon>Bacilli</taxon>
        <taxon>Bacillales</taxon>
        <taxon>Bacillaceae</taxon>
        <taxon>Psychrobacillus</taxon>
    </lineage>
</organism>
<name>A0A2W7MKK5_9BACI</name>
<dbReference type="RefSeq" id="WP_111440020.1">
    <property type="nucleotide sequence ID" value="NZ_QKZI01000005.1"/>
</dbReference>
<dbReference type="OrthoDB" id="2919467at2"/>
<dbReference type="Proteomes" id="UP000248646">
    <property type="component" value="Unassembled WGS sequence"/>
</dbReference>
<gene>
    <name evidence="1" type="ORF">C7437_105183</name>
</gene>
<protein>
    <submittedName>
        <fullName evidence="1">Uncharacterized protein</fullName>
    </submittedName>
</protein>
<accession>A0A2W7MKK5</accession>
<keyword evidence="2" id="KW-1185">Reference proteome</keyword>
<dbReference type="AlphaFoldDB" id="A0A2W7MKK5"/>
<reference evidence="1 2" key="1">
    <citation type="submission" date="2018-06" db="EMBL/GenBank/DDBJ databases">
        <title>Genomic Encyclopedia of Type Strains, Phase IV (KMG-IV): sequencing the most valuable type-strain genomes for metagenomic binning, comparative biology and taxonomic classification.</title>
        <authorList>
            <person name="Goeker M."/>
        </authorList>
    </citation>
    <scope>NUCLEOTIDE SEQUENCE [LARGE SCALE GENOMIC DNA]</scope>
    <source>
        <strain evidence="1 2">DSM 5</strain>
    </source>
</reference>
<evidence type="ECO:0000313" key="2">
    <source>
        <dbReference type="Proteomes" id="UP000248646"/>
    </source>
</evidence>